<comment type="caution">
    <text evidence="1">The sequence shown here is derived from an EMBL/GenBank/DDBJ whole genome shotgun (WGS) entry which is preliminary data.</text>
</comment>
<evidence type="ECO:0000313" key="2">
    <source>
        <dbReference type="Proteomes" id="UP000265882"/>
    </source>
</evidence>
<name>A0A3A4NCN6_ABYX5</name>
<dbReference type="EMBL" id="QZKU01000117">
    <property type="protein sequence ID" value="RJP17242.1"/>
    <property type="molecule type" value="Genomic_DNA"/>
</dbReference>
<dbReference type="Gene3D" id="1.10.3210.10">
    <property type="entry name" value="Hypothetical protein af1432"/>
    <property type="match status" value="1"/>
</dbReference>
<dbReference type="Proteomes" id="UP000265882">
    <property type="component" value="Unassembled WGS sequence"/>
</dbReference>
<dbReference type="AlphaFoldDB" id="A0A3A4NCN6"/>
<proteinExistence type="predicted"/>
<gene>
    <name evidence="1" type="ORF">C4520_17215</name>
</gene>
<sequence>MLHADPLLERSRQIVVAREEHFGHGLKHTEKVAVDAGAIIQNETARQRFEPERVSRIMLLVHLASMFHDVCRRMRDHAQNGALVAEEILADFPLQDRERVWIVQAIRNHEAFTEPTPLDCHEGQMISDALYDADKFRWGPDNFTDTLWDMISNEDIPIQLILTHFPKGMAGIRKIAGTFRSVTGKQYGPEYIEIGLAIGNRLYEELVRKFPSQTS</sequence>
<reference evidence="1 2" key="1">
    <citation type="journal article" date="2017" name="ISME J.">
        <title>Energy and carbon metabolisms in a deep terrestrial subsurface fluid microbial community.</title>
        <authorList>
            <person name="Momper L."/>
            <person name="Jungbluth S.P."/>
            <person name="Lee M.D."/>
            <person name="Amend J.P."/>
        </authorList>
    </citation>
    <scope>NUCLEOTIDE SEQUENCE [LARGE SCALE GENOMIC DNA]</scope>
    <source>
        <strain evidence="1">SURF_5</strain>
    </source>
</reference>
<dbReference type="SUPFAM" id="SSF109604">
    <property type="entry name" value="HD-domain/PDEase-like"/>
    <property type="match status" value="1"/>
</dbReference>
<evidence type="ECO:0008006" key="3">
    <source>
        <dbReference type="Google" id="ProtNLM"/>
    </source>
</evidence>
<organism evidence="1 2">
    <name type="scientific">Abyssobacteria bacterium (strain SURF_5)</name>
    <dbReference type="NCBI Taxonomy" id="2093360"/>
    <lineage>
        <taxon>Bacteria</taxon>
        <taxon>Pseudomonadati</taxon>
        <taxon>Candidatus Hydrogenedentota</taxon>
        <taxon>Candidatus Abyssobacteria</taxon>
    </lineage>
</organism>
<accession>A0A3A4NCN6</accession>
<evidence type="ECO:0000313" key="1">
    <source>
        <dbReference type="EMBL" id="RJP17242.1"/>
    </source>
</evidence>
<protein>
    <recommendedName>
        <fullName evidence="3">HD domain-containing protein</fullName>
    </recommendedName>
</protein>